<dbReference type="PROSITE" id="PS50892">
    <property type="entry name" value="V_SNARE"/>
    <property type="match status" value="1"/>
</dbReference>
<evidence type="ECO:0000256" key="3">
    <source>
        <dbReference type="PROSITE-ProRule" id="PRU00290"/>
    </source>
</evidence>
<keyword evidence="7" id="KW-1185">Reference proteome</keyword>
<feature type="non-terminal residue" evidence="6">
    <location>
        <position position="1"/>
    </location>
</feature>
<organism evidence="6 7">
    <name type="scientific">Cymbomonas tetramitiformis</name>
    <dbReference type="NCBI Taxonomy" id="36881"/>
    <lineage>
        <taxon>Eukaryota</taxon>
        <taxon>Viridiplantae</taxon>
        <taxon>Chlorophyta</taxon>
        <taxon>Pyramimonadophyceae</taxon>
        <taxon>Pyramimonadales</taxon>
        <taxon>Pyramimonadaceae</taxon>
        <taxon>Cymbomonas</taxon>
    </lineage>
</organism>
<dbReference type="Proteomes" id="UP001190700">
    <property type="component" value="Unassembled WGS sequence"/>
</dbReference>
<gene>
    <name evidence="6" type="ORF">CYMTET_13083</name>
</gene>
<dbReference type="GO" id="GO:0045159">
    <property type="term" value="F:myosin II binding"/>
    <property type="evidence" value="ECO:0007669"/>
    <property type="project" value="TreeGrafter"/>
</dbReference>
<protein>
    <recommendedName>
        <fullName evidence="5">V-SNARE coiled-coil homology domain-containing protein</fullName>
    </recommendedName>
</protein>
<dbReference type="Pfam" id="PF00957">
    <property type="entry name" value="Synaptobrevin"/>
    <property type="match status" value="1"/>
</dbReference>
<feature type="region of interest" description="Disordered" evidence="4">
    <location>
        <begin position="124"/>
        <end position="205"/>
    </location>
</feature>
<dbReference type="GO" id="GO:0019905">
    <property type="term" value="F:syntaxin binding"/>
    <property type="evidence" value="ECO:0007669"/>
    <property type="project" value="TreeGrafter"/>
</dbReference>
<feature type="domain" description="V-SNARE coiled-coil homology" evidence="5">
    <location>
        <begin position="320"/>
        <end position="384"/>
    </location>
</feature>
<dbReference type="GO" id="GO:0006893">
    <property type="term" value="P:Golgi to plasma membrane transport"/>
    <property type="evidence" value="ECO:0007669"/>
    <property type="project" value="TreeGrafter"/>
</dbReference>
<sequence length="385" mass="39613">VQLEYACVASIPANAGGGPHGVTIGMVRNTGEVEIFSLPSLTAVLRLQMPGSGPELGMLAVTCSADAWLIAALASGELVLAAAVEAGSTIQRAACAAVYDADVEHAIQAASVACTMQAAASEEGFLSESPGPRGAGSAGLESPGGRSPGNPFRLGHVRGSLGNMFEKTKQKAQQVMSKLEQSSKAEAGSRGAGSPPAARREPIRTVPRSALDLAVVLDPPALPSSTSGAADQDPPSIASATALAAEPEDEHKARMELLGRPARTPAAAPVEDRVACTSTSGSSSSGASEKSSARMASRQAGAVPRTADEIRTAYGRERKGGGGDEGSLGGLKSAMADNRDKLAERGEKLSRLQERTQKMEDEAMNFQEMAQKLAAQQAGKKWWQL</sequence>
<name>A0AAE0GIT6_9CHLO</name>
<evidence type="ECO:0000256" key="1">
    <source>
        <dbReference type="ARBA" id="ARBA00004496"/>
    </source>
</evidence>
<accession>A0AAE0GIT6</accession>
<evidence type="ECO:0000259" key="5">
    <source>
        <dbReference type="PROSITE" id="PS50892"/>
    </source>
</evidence>
<comment type="caution">
    <text evidence="6">The sequence shown here is derived from an EMBL/GenBank/DDBJ whole genome shotgun (WGS) entry which is preliminary data.</text>
</comment>
<evidence type="ECO:0000256" key="4">
    <source>
        <dbReference type="SAM" id="MobiDB-lite"/>
    </source>
</evidence>
<dbReference type="GO" id="GO:0006887">
    <property type="term" value="P:exocytosis"/>
    <property type="evidence" value="ECO:0007669"/>
    <property type="project" value="TreeGrafter"/>
</dbReference>
<evidence type="ECO:0000256" key="2">
    <source>
        <dbReference type="ARBA" id="ARBA00022490"/>
    </source>
</evidence>
<reference evidence="6 7" key="1">
    <citation type="journal article" date="2015" name="Genome Biol. Evol.">
        <title>Comparative Genomics of a Bacterivorous Green Alga Reveals Evolutionary Causalities and Consequences of Phago-Mixotrophic Mode of Nutrition.</title>
        <authorList>
            <person name="Burns J.A."/>
            <person name="Paasch A."/>
            <person name="Narechania A."/>
            <person name="Kim E."/>
        </authorList>
    </citation>
    <scope>NUCLEOTIDE SEQUENCE [LARGE SCALE GENOMIC DNA]</scope>
    <source>
        <strain evidence="6 7">PLY_AMNH</strain>
    </source>
</reference>
<evidence type="ECO:0000313" key="6">
    <source>
        <dbReference type="EMBL" id="KAK3279014.1"/>
    </source>
</evidence>
<dbReference type="Gene3D" id="1.20.5.110">
    <property type="match status" value="1"/>
</dbReference>
<keyword evidence="2" id="KW-0963">Cytoplasm</keyword>
<dbReference type="PANTHER" id="PTHR10241:SF25">
    <property type="entry name" value="TOMOSYN, ISOFORM C"/>
    <property type="match status" value="1"/>
</dbReference>
<dbReference type="SUPFAM" id="SSF58038">
    <property type="entry name" value="SNARE fusion complex"/>
    <property type="match status" value="1"/>
</dbReference>
<feature type="compositionally biased region" description="Basic and acidic residues" evidence="4">
    <location>
        <begin position="306"/>
        <end position="322"/>
    </location>
</feature>
<feature type="compositionally biased region" description="Polar residues" evidence="4">
    <location>
        <begin position="171"/>
        <end position="184"/>
    </location>
</feature>
<dbReference type="GO" id="GO:0005096">
    <property type="term" value="F:GTPase activator activity"/>
    <property type="evidence" value="ECO:0007669"/>
    <property type="project" value="TreeGrafter"/>
</dbReference>
<dbReference type="GO" id="GO:0005886">
    <property type="term" value="C:plasma membrane"/>
    <property type="evidence" value="ECO:0007669"/>
    <property type="project" value="TreeGrafter"/>
</dbReference>
<feature type="compositionally biased region" description="Low complexity" evidence="4">
    <location>
        <begin position="277"/>
        <end position="290"/>
    </location>
</feature>
<feature type="region of interest" description="Disordered" evidence="4">
    <location>
        <begin position="259"/>
        <end position="345"/>
    </location>
</feature>
<keyword evidence="3" id="KW-0175">Coiled coil</keyword>
<feature type="compositionally biased region" description="Low complexity" evidence="4">
    <location>
        <begin position="185"/>
        <end position="197"/>
    </location>
</feature>
<dbReference type="GO" id="GO:0005737">
    <property type="term" value="C:cytoplasm"/>
    <property type="evidence" value="ECO:0007669"/>
    <property type="project" value="UniProtKB-SubCell"/>
</dbReference>
<dbReference type="AlphaFoldDB" id="A0AAE0GIT6"/>
<dbReference type="InterPro" id="IPR042855">
    <property type="entry name" value="V_SNARE_CC"/>
</dbReference>
<dbReference type="CDD" id="cd15873">
    <property type="entry name" value="R-SNARE_STXBP5_6"/>
    <property type="match status" value="1"/>
</dbReference>
<proteinExistence type="predicted"/>
<evidence type="ECO:0000313" key="7">
    <source>
        <dbReference type="Proteomes" id="UP001190700"/>
    </source>
</evidence>
<dbReference type="EMBL" id="LGRX02005173">
    <property type="protein sequence ID" value="KAK3279014.1"/>
    <property type="molecule type" value="Genomic_DNA"/>
</dbReference>
<dbReference type="PANTHER" id="PTHR10241">
    <property type="entry name" value="LETHAL 2 GIANT LARVAE PROTEIN"/>
    <property type="match status" value="1"/>
</dbReference>
<comment type="subcellular location">
    <subcellularLocation>
        <location evidence="1">Cytoplasm</location>
    </subcellularLocation>
</comment>